<organism evidence="2 3">
    <name type="scientific">Arcobacter nitrofigilis (strain ATCC 33309 / DSM 7299 / CCUG 15893 / LMG 7604 / NCTC 12251 / CI)</name>
    <name type="common">Campylobacter nitrofigilis</name>
    <dbReference type="NCBI Taxonomy" id="572480"/>
    <lineage>
        <taxon>Bacteria</taxon>
        <taxon>Pseudomonadati</taxon>
        <taxon>Campylobacterota</taxon>
        <taxon>Epsilonproteobacteria</taxon>
        <taxon>Campylobacterales</taxon>
        <taxon>Arcobacteraceae</taxon>
        <taxon>Arcobacter</taxon>
    </lineage>
</organism>
<feature type="transmembrane region" description="Helical" evidence="1">
    <location>
        <begin position="60"/>
        <end position="77"/>
    </location>
</feature>
<feature type="transmembrane region" description="Helical" evidence="1">
    <location>
        <begin position="245"/>
        <end position="264"/>
    </location>
</feature>
<reference evidence="2 3" key="1">
    <citation type="journal article" date="2010" name="Stand. Genomic Sci.">
        <title>Complete genome sequence of Arcobacter nitrofigilis type strain (CI).</title>
        <authorList>
            <person name="Pati A."/>
            <person name="Gronow S."/>
            <person name="Lapidus A."/>
            <person name="Copeland A."/>
            <person name="Glavina Del Rio T."/>
            <person name="Nolan M."/>
            <person name="Lucas S."/>
            <person name="Tice H."/>
            <person name="Cheng J.F."/>
            <person name="Han C."/>
            <person name="Chertkov O."/>
            <person name="Bruce D."/>
            <person name="Tapia R."/>
            <person name="Goodwin L."/>
            <person name="Pitluck S."/>
            <person name="Liolios K."/>
            <person name="Ivanova N."/>
            <person name="Mavromatis K."/>
            <person name="Chen A."/>
            <person name="Palaniappan K."/>
            <person name="Land M."/>
            <person name="Hauser L."/>
            <person name="Chang Y.J."/>
            <person name="Jeffries C.D."/>
            <person name="Detter J.C."/>
            <person name="Rohde M."/>
            <person name="Goker M."/>
            <person name="Bristow J."/>
            <person name="Eisen J.A."/>
            <person name="Markowitz V."/>
            <person name="Hugenholtz P."/>
            <person name="Klenk H.P."/>
            <person name="Kyrpides N.C."/>
        </authorList>
    </citation>
    <scope>NUCLEOTIDE SEQUENCE [LARGE SCALE GENOMIC DNA]</scope>
    <source>
        <strain evidence="3">ATCC 33309 / DSM 7299 / CCUG 15893 / LMG 7604 / NCTC 12251 / CI</strain>
    </source>
</reference>
<keyword evidence="1" id="KW-0472">Membrane</keyword>
<feature type="transmembrane region" description="Helical" evidence="1">
    <location>
        <begin position="294"/>
        <end position="311"/>
    </location>
</feature>
<feature type="transmembrane region" description="Helical" evidence="1">
    <location>
        <begin position="271"/>
        <end position="288"/>
    </location>
</feature>
<keyword evidence="1" id="KW-1133">Transmembrane helix</keyword>
<keyword evidence="3" id="KW-1185">Reference proteome</keyword>
<dbReference type="AlphaFoldDB" id="D5V801"/>
<keyword evidence="1" id="KW-0812">Transmembrane</keyword>
<proteinExistence type="predicted"/>
<feature type="transmembrane region" description="Helical" evidence="1">
    <location>
        <begin position="33"/>
        <end position="53"/>
    </location>
</feature>
<sequence precursor="true">MSKIALTLFIAFELCYYLLIAQTGIVEYFSSNIFLIAFLPMGGVIGSLLSYYIKISNQQKITIFLCMQLILTFFYPNFSSFELFLLGISVGALAPLLINELKKASIIELGFALSISYGIGTLLFNYDVSKREFIGVAFTLIALLCSTQLPKLKEIKTNNSIESYSLFIMVLWIFLDSALFETLSRDVSIPIWRGGYTFEIVIFHILGVIAALKFNIQKFEKELFIVILFALSYLFYFLQEPLLLSIVYPFVISYYNVTILQSLLKKDLKVLAIYMVFIGWIASGAGLFIALENIILFVPIIFLISLIKVLNSQDTIQSKEKECLN</sequence>
<dbReference type="EMBL" id="CP001999">
    <property type="protein sequence ID" value="ADG94771.1"/>
    <property type="molecule type" value="Genomic_DNA"/>
</dbReference>
<dbReference type="eggNOG" id="ENOG50318R4">
    <property type="taxonomic scope" value="Bacteria"/>
</dbReference>
<feature type="transmembrane region" description="Helical" evidence="1">
    <location>
        <begin position="106"/>
        <end position="126"/>
    </location>
</feature>
<dbReference type="RefSeq" id="WP_013136915.1">
    <property type="nucleotide sequence ID" value="NC_014166.1"/>
</dbReference>
<feature type="transmembrane region" description="Helical" evidence="1">
    <location>
        <begin position="223"/>
        <end position="239"/>
    </location>
</feature>
<protein>
    <submittedName>
        <fullName evidence="2">Uncharacterized protein</fullName>
    </submittedName>
</protein>
<gene>
    <name evidence="2" type="ordered locus">Arnit_3126</name>
</gene>
<dbReference type="Proteomes" id="UP000000939">
    <property type="component" value="Chromosome"/>
</dbReference>
<feature type="transmembrane region" description="Helical" evidence="1">
    <location>
        <begin position="132"/>
        <end position="149"/>
    </location>
</feature>
<accession>D5V801</accession>
<feature type="transmembrane region" description="Helical" evidence="1">
    <location>
        <begin position="200"/>
        <end position="216"/>
    </location>
</feature>
<evidence type="ECO:0000313" key="2">
    <source>
        <dbReference type="EMBL" id="ADG94771.1"/>
    </source>
</evidence>
<dbReference type="OrthoDB" id="5338495at2"/>
<name>D5V801_ARCNC</name>
<evidence type="ECO:0000256" key="1">
    <source>
        <dbReference type="SAM" id="Phobius"/>
    </source>
</evidence>
<dbReference type="HOGENOM" id="CLU_876960_0_0_7"/>
<dbReference type="STRING" id="572480.Arnit_3126"/>
<evidence type="ECO:0000313" key="3">
    <source>
        <dbReference type="Proteomes" id="UP000000939"/>
    </source>
</evidence>
<dbReference type="KEGG" id="ant:Arnit_3126"/>